<reference evidence="1" key="2">
    <citation type="submission" date="2025-09" db="UniProtKB">
        <authorList>
            <consortium name="Ensembl"/>
        </authorList>
    </citation>
    <scope>IDENTIFICATION</scope>
</reference>
<protein>
    <submittedName>
        <fullName evidence="1">Uncharacterized protein</fullName>
    </submittedName>
</protein>
<evidence type="ECO:0000313" key="2">
    <source>
        <dbReference type="Proteomes" id="UP000233140"/>
    </source>
</evidence>
<dbReference type="OMA" id="HELLWFC"/>
<dbReference type="GeneTree" id="ENSGT00910000147524"/>
<dbReference type="Proteomes" id="UP000233140">
    <property type="component" value="Unassembled WGS sequence"/>
</dbReference>
<organism evidence="1 2">
    <name type="scientific">Mandrillus leucophaeus</name>
    <name type="common">Drill</name>
    <name type="synonym">Papio leucophaeus</name>
    <dbReference type="NCBI Taxonomy" id="9568"/>
    <lineage>
        <taxon>Eukaryota</taxon>
        <taxon>Metazoa</taxon>
        <taxon>Chordata</taxon>
        <taxon>Craniata</taxon>
        <taxon>Vertebrata</taxon>
        <taxon>Euteleostomi</taxon>
        <taxon>Mammalia</taxon>
        <taxon>Eutheria</taxon>
        <taxon>Euarchontoglires</taxon>
        <taxon>Primates</taxon>
        <taxon>Haplorrhini</taxon>
        <taxon>Catarrhini</taxon>
        <taxon>Cercopithecidae</taxon>
        <taxon>Cercopithecinae</taxon>
        <taxon>Mandrillus</taxon>
    </lineage>
</organism>
<evidence type="ECO:0000313" key="1">
    <source>
        <dbReference type="Ensembl" id="ENSMLEP00000000392.1"/>
    </source>
</evidence>
<reference evidence="1" key="1">
    <citation type="submission" date="2025-08" db="UniProtKB">
        <authorList>
            <consortium name="Ensembl"/>
        </authorList>
    </citation>
    <scope>IDENTIFICATION</scope>
</reference>
<name>A0A2K5XAP3_MANLE</name>
<dbReference type="AlphaFoldDB" id="A0A2K5XAP3"/>
<accession>A0A2K5XAP3</accession>
<sequence length="85" mass="9539">MHHSRGGGADQAPRCALLFNSSFFLDNRASSAPVGLWHPWICRDLLCLHVPRGGVFLAPWVRRVFPHLHGLPWFCVVCRVPPSVL</sequence>
<keyword evidence="2" id="KW-1185">Reference proteome</keyword>
<dbReference type="Ensembl" id="ENSMLET00000001113.1">
    <property type="protein sequence ID" value="ENSMLEP00000000392.1"/>
    <property type="gene ID" value="ENSMLEG00000001002.1"/>
</dbReference>
<proteinExistence type="predicted"/>